<keyword evidence="2" id="KW-1185">Reference proteome</keyword>
<sequence length="302" mass="35203">MLDAAPNLWNLWLERVSVRSEGLGLQWHDVMSKRRALLRCPKTLVHVTLIHCHDTDGLYLEAPNVHFLRYEGYLQHFPFNSTMSSGLPLNLEHAYLSFCTRCRYQFPKEHQPHGMFWELVGRFSRLRVLKLNLKYISDIAVHPEQQKRFLKLFPDLEVLKVKGSYEVENHDAAVAIANLFHCCPAMEEFRLKVHREPTHAFHNHWTHQTDETRVLLDLENSMKSLTMLNSKMSPLYYDVHGHSHRCDGIDLSSLQGYPFSCLDSQLRKNKIRVSDGMFQLLWGQNHQVPRGELSCVGEDRSS</sequence>
<organism evidence="1 2">
    <name type="scientific">Eleusine coracana subsp. coracana</name>
    <dbReference type="NCBI Taxonomy" id="191504"/>
    <lineage>
        <taxon>Eukaryota</taxon>
        <taxon>Viridiplantae</taxon>
        <taxon>Streptophyta</taxon>
        <taxon>Embryophyta</taxon>
        <taxon>Tracheophyta</taxon>
        <taxon>Spermatophyta</taxon>
        <taxon>Magnoliopsida</taxon>
        <taxon>Liliopsida</taxon>
        <taxon>Poales</taxon>
        <taxon>Poaceae</taxon>
        <taxon>PACMAD clade</taxon>
        <taxon>Chloridoideae</taxon>
        <taxon>Cynodonteae</taxon>
        <taxon>Eleusininae</taxon>
        <taxon>Eleusine</taxon>
    </lineage>
</organism>
<accession>A0AAV5DRR2</accession>
<reference evidence="1" key="1">
    <citation type="journal article" date="2018" name="DNA Res.">
        <title>Multiple hybrid de novo genome assembly of finger millet, an orphan allotetraploid crop.</title>
        <authorList>
            <person name="Hatakeyama M."/>
            <person name="Aluri S."/>
            <person name="Balachadran M.T."/>
            <person name="Sivarajan S.R."/>
            <person name="Patrignani A."/>
            <person name="Gruter S."/>
            <person name="Poveda L."/>
            <person name="Shimizu-Inatsugi R."/>
            <person name="Baeten J."/>
            <person name="Francoijs K.J."/>
            <person name="Nataraja K.N."/>
            <person name="Reddy Y.A.N."/>
            <person name="Phadnis S."/>
            <person name="Ravikumar R.L."/>
            <person name="Schlapbach R."/>
            <person name="Sreeman S.M."/>
            <person name="Shimizu K.K."/>
        </authorList>
    </citation>
    <scope>NUCLEOTIDE SEQUENCE</scope>
</reference>
<name>A0AAV5DRR2_ELECO</name>
<evidence type="ECO:0000313" key="2">
    <source>
        <dbReference type="Proteomes" id="UP001054889"/>
    </source>
</evidence>
<dbReference type="AlphaFoldDB" id="A0AAV5DRR2"/>
<proteinExistence type="predicted"/>
<gene>
    <name evidence="1" type="primary">ga31326</name>
    <name evidence="1" type="ORF">PR202_ga31326</name>
</gene>
<evidence type="ECO:0000313" key="1">
    <source>
        <dbReference type="EMBL" id="GJN12994.1"/>
    </source>
</evidence>
<dbReference type="EMBL" id="BQKI01000029">
    <property type="protein sequence ID" value="GJN12994.1"/>
    <property type="molecule type" value="Genomic_DNA"/>
</dbReference>
<dbReference type="Proteomes" id="UP001054889">
    <property type="component" value="Unassembled WGS sequence"/>
</dbReference>
<evidence type="ECO:0008006" key="3">
    <source>
        <dbReference type="Google" id="ProtNLM"/>
    </source>
</evidence>
<protein>
    <recommendedName>
        <fullName evidence="3">FBD domain-containing protein</fullName>
    </recommendedName>
</protein>
<reference evidence="1" key="2">
    <citation type="submission" date="2021-12" db="EMBL/GenBank/DDBJ databases">
        <title>Resequencing data analysis of finger millet.</title>
        <authorList>
            <person name="Hatakeyama M."/>
            <person name="Aluri S."/>
            <person name="Balachadran M.T."/>
            <person name="Sivarajan S.R."/>
            <person name="Poveda L."/>
            <person name="Shimizu-Inatsugi R."/>
            <person name="Schlapbach R."/>
            <person name="Sreeman S.M."/>
            <person name="Shimizu K.K."/>
        </authorList>
    </citation>
    <scope>NUCLEOTIDE SEQUENCE</scope>
</reference>
<comment type="caution">
    <text evidence="1">The sequence shown here is derived from an EMBL/GenBank/DDBJ whole genome shotgun (WGS) entry which is preliminary data.</text>
</comment>